<feature type="transmembrane region" description="Helical" evidence="1">
    <location>
        <begin position="97"/>
        <end position="123"/>
    </location>
</feature>
<keyword evidence="1" id="KW-1133">Transmembrane helix</keyword>
<name>A0A0P6GMJ0_9CRUS</name>
<evidence type="ECO:0000313" key="2">
    <source>
        <dbReference type="EMBL" id="JAN62361.1"/>
    </source>
</evidence>
<organism evidence="2">
    <name type="scientific">Daphnia magna</name>
    <dbReference type="NCBI Taxonomy" id="35525"/>
    <lineage>
        <taxon>Eukaryota</taxon>
        <taxon>Metazoa</taxon>
        <taxon>Ecdysozoa</taxon>
        <taxon>Arthropoda</taxon>
        <taxon>Crustacea</taxon>
        <taxon>Branchiopoda</taxon>
        <taxon>Diplostraca</taxon>
        <taxon>Cladocera</taxon>
        <taxon>Anomopoda</taxon>
        <taxon>Daphniidae</taxon>
        <taxon>Daphnia</taxon>
    </lineage>
</organism>
<evidence type="ECO:0000256" key="1">
    <source>
        <dbReference type="SAM" id="Phobius"/>
    </source>
</evidence>
<accession>A0A0P6GMJ0</accession>
<dbReference type="AlphaFoldDB" id="A0A0P6GMJ0"/>
<reference evidence="2" key="1">
    <citation type="submission" date="2015-10" db="EMBL/GenBank/DDBJ databases">
        <title>EvidentialGene: Evidence-directed Construction of Complete mRNA Transcriptomes without Genomes.</title>
        <authorList>
            <person name="Gilbert D.G."/>
        </authorList>
    </citation>
    <scope>NUCLEOTIDE SEQUENCE</scope>
</reference>
<dbReference type="EMBL" id="GDIQ01032376">
    <property type="protein sequence ID" value="JAN62361.1"/>
    <property type="molecule type" value="Transcribed_RNA"/>
</dbReference>
<sequence>MEPPLPLLLPDCCRRRHTHGRRRALFKPQKSLKNSFMSSLKHKISALMCRISRARQEVVVAVGSERRSEEETSSSSLCFSPFFSLSFSSLWKSAPEFYFIFFKFFITGFFLDVCVCLCVCMYVRLCLFSFADALQ</sequence>
<keyword evidence="1" id="KW-0472">Membrane</keyword>
<keyword evidence="1" id="KW-0812">Transmembrane</keyword>
<dbReference type="EMBL" id="GDIQ01000728">
    <property type="protein sequence ID" value="JAN94009.1"/>
    <property type="molecule type" value="Transcribed_RNA"/>
</dbReference>
<proteinExistence type="predicted"/>
<protein>
    <submittedName>
        <fullName evidence="2">Uncharacterized protein</fullName>
    </submittedName>
</protein>